<dbReference type="EMBL" id="JBHSMH010000115">
    <property type="protein sequence ID" value="MFC5472107.1"/>
    <property type="molecule type" value="Genomic_DNA"/>
</dbReference>
<evidence type="ECO:0000313" key="3">
    <source>
        <dbReference type="Proteomes" id="UP001596105"/>
    </source>
</evidence>
<organism evidence="2 3">
    <name type="scientific">Cohnella suwonensis</name>
    <dbReference type="NCBI Taxonomy" id="696072"/>
    <lineage>
        <taxon>Bacteria</taxon>
        <taxon>Bacillati</taxon>
        <taxon>Bacillota</taxon>
        <taxon>Bacilli</taxon>
        <taxon>Bacillales</taxon>
        <taxon>Paenibacillaceae</taxon>
        <taxon>Cohnella</taxon>
    </lineage>
</organism>
<protein>
    <submittedName>
        <fullName evidence="2">AAA family ATPase</fullName>
    </submittedName>
</protein>
<name>A0ABW0M4Y8_9BACL</name>
<dbReference type="SUPFAM" id="SSF52540">
    <property type="entry name" value="P-loop containing nucleoside triphosphate hydrolases"/>
    <property type="match status" value="1"/>
</dbReference>
<dbReference type="RefSeq" id="WP_209751950.1">
    <property type="nucleotide sequence ID" value="NZ_JBHSMH010000115.1"/>
</dbReference>
<gene>
    <name evidence="2" type="ORF">ACFPPD_25835</name>
</gene>
<dbReference type="PANTHER" id="PTHR34301">
    <property type="entry name" value="DNA-BINDING PROTEIN-RELATED"/>
    <property type="match status" value="1"/>
</dbReference>
<reference evidence="3" key="1">
    <citation type="journal article" date="2019" name="Int. J. Syst. Evol. Microbiol.">
        <title>The Global Catalogue of Microorganisms (GCM) 10K type strain sequencing project: providing services to taxonomists for standard genome sequencing and annotation.</title>
        <authorList>
            <consortium name="The Broad Institute Genomics Platform"/>
            <consortium name="The Broad Institute Genome Sequencing Center for Infectious Disease"/>
            <person name="Wu L."/>
            <person name="Ma J."/>
        </authorList>
    </citation>
    <scope>NUCLEOTIDE SEQUENCE [LARGE SCALE GENOMIC DNA]</scope>
    <source>
        <strain evidence="3">CCUG 57113</strain>
    </source>
</reference>
<dbReference type="Gene3D" id="3.40.50.300">
    <property type="entry name" value="P-loop containing nucleotide triphosphate hydrolases"/>
    <property type="match status" value="1"/>
</dbReference>
<dbReference type="Proteomes" id="UP001596105">
    <property type="component" value="Unassembled WGS sequence"/>
</dbReference>
<accession>A0ABW0M4Y8</accession>
<feature type="domain" description="Orc1-like AAA ATPase" evidence="1">
    <location>
        <begin position="21"/>
        <end position="188"/>
    </location>
</feature>
<dbReference type="InterPro" id="IPR041664">
    <property type="entry name" value="AAA_16"/>
</dbReference>
<proteinExistence type="predicted"/>
<dbReference type="InterPro" id="IPR027417">
    <property type="entry name" value="P-loop_NTPase"/>
</dbReference>
<evidence type="ECO:0000313" key="2">
    <source>
        <dbReference type="EMBL" id="MFC5472107.1"/>
    </source>
</evidence>
<dbReference type="PANTHER" id="PTHR34301:SF8">
    <property type="entry name" value="ATPASE DOMAIN-CONTAINING PROTEIN"/>
    <property type="match status" value="1"/>
</dbReference>
<comment type="caution">
    <text evidence="2">The sequence shown here is derived from an EMBL/GenBank/DDBJ whole genome shotgun (WGS) entry which is preliminary data.</text>
</comment>
<evidence type="ECO:0000259" key="1">
    <source>
        <dbReference type="Pfam" id="PF13191"/>
    </source>
</evidence>
<sequence length="414" mass="47342">MTKKRFVDPFFPNRPVDDPNRFSGRETQVDEVIDSLFQTANDNPKHTIITGDRGMGKSSLLLQTKLLATGDNRLAEKLRIDLGLEAFNYIVAWHDANYDQSAEHIVFGLLRDLESSIKRFFNKFTLELDVYGLKVSGRDERERSIADLVNYFCEMLEKSYKSVTENKKNGIILFIDELDRVKPDSGIATFFKLCTEKLNREGMKKISFFCAGITGAVQKLEEDHGSIFRTFRDVPIPRLTIDETSRILISGFDKAEFTFDANVLNCVYDLAVGFPEPVHILGSEMLSVCEAENLTEKDFENAKIKVVTDVRRNKLRSLLQKAGYGKYQQILEAMAAFDGAYVPLDYISKYIGYDQNQFSTNISNLIDRDTITRVDKGVYTFVDPLLKEYIRNFGVLNIKKNDEDDEEGQIYMDV</sequence>
<keyword evidence="3" id="KW-1185">Reference proteome</keyword>
<dbReference type="Pfam" id="PF13191">
    <property type="entry name" value="AAA_16"/>
    <property type="match status" value="1"/>
</dbReference>